<feature type="short sequence motif" description="GXGXXG" evidence="4">
    <location>
        <begin position="35"/>
        <end position="40"/>
    </location>
</feature>
<keyword evidence="3 4" id="KW-0443">Lipid metabolism</keyword>
<organism evidence="6 7">
    <name type="scientific">Williamwhitmania taraxaci</name>
    <dbReference type="NCBI Taxonomy" id="1640674"/>
    <lineage>
        <taxon>Bacteria</taxon>
        <taxon>Pseudomonadati</taxon>
        <taxon>Bacteroidota</taxon>
        <taxon>Bacteroidia</taxon>
        <taxon>Bacteroidales</taxon>
        <taxon>Williamwhitmaniaceae</taxon>
        <taxon>Williamwhitmania</taxon>
    </lineage>
</organism>
<dbReference type="CDD" id="cd07205">
    <property type="entry name" value="Pat_PNPLA6_PNPLA7_NTE1_like"/>
    <property type="match status" value="1"/>
</dbReference>
<feature type="active site" description="Proton acceptor" evidence="4">
    <location>
        <position position="214"/>
    </location>
</feature>
<sequence length="770" mass="88216">MKIVGPMCRFFLLVIIITFSHSSTFSQSVGLVLSGGGAKGLAHIGVIRALEENGIPIDYIAGTSMGAVVGGLYAIGYTTHQMDSIFRTDDFQKWSEGNIDSDFLYYFKRGLQNSGQFSFKIGLQGDKPIPKLPTNIVPNHQMDLAFLKLFAGASAACNYDFNKLLIPYRAVASDVYNRKPYILSSGDLGSSIRASMTFPFYFKPISIDSVLLFDGGLYNNFPWDIMKNDFNPDYIIGSQVSNNSQKPDEDDIITQIENMLMSKTDYSIPDSVGIVINTRFFDVGLMDFQKIDGVISAGYDSALVRIAEIKRRVHRTVDTNSIKVSRRDFQTKFPPYQFRDILLSGLRRNQMEYFYRSFSKKRNKTFNYSHLESEYFKLLSDNNIVSIYPLAKYDTSTGYYNLNLKISTDDYLDVSFGGNISSSSMNQGFLGAEYRYFRKNATSLYTNIYYGRLYSSVMVGLKRDYPYKIPFYYDINLILNRLDYYKSSIDPFFEDVRPSYLVQNEAFGTFNFGWALGTNYLFKFYGSGGKEIFQYYQISNFLEADTPDNSNFKYYSFGSSIGLNSSNYKQYADRGIIRHLSFTYIRGIENYVPGTTAPVMDAASSNKHFWFTIKFYNESYHRILNRFRLGVVLDGTYSNKSFFSNYTSTVLSANAFTPNPHSKTLFLEAYRANNYFAAGILPIFKITEKFILRLEGYAFQPYQTFLRDDINFSTYYSTRLPKPVFMAAGGFVYQTAFGPASIFLNYYEKENKYLYLTFNFGFILFNSRGI</sequence>
<keyword evidence="1 4" id="KW-0378">Hydrolase</keyword>
<dbReference type="PANTHER" id="PTHR14226">
    <property type="entry name" value="NEUROPATHY TARGET ESTERASE/SWISS CHEESE D.MELANOGASTER"/>
    <property type="match status" value="1"/>
</dbReference>
<keyword evidence="2 4" id="KW-0442">Lipid degradation</keyword>
<dbReference type="EMBL" id="FMYP01000005">
    <property type="protein sequence ID" value="SDB86722.1"/>
    <property type="molecule type" value="Genomic_DNA"/>
</dbReference>
<feature type="short sequence motif" description="DGA/G" evidence="4">
    <location>
        <begin position="214"/>
        <end position="216"/>
    </location>
</feature>
<dbReference type="PROSITE" id="PS51635">
    <property type="entry name" value="PNPLA"/>
    <property type="match status" value="1"/>
</dbReference>
<protein>
    <submittedName>
        <fullName evidence="6">NTE family protein</fullName>
    </submittedName>
</protein>
<evidence type="ECO:0000313" key="6">
    <source>
        <dbReference type="EMBL" id="SDB86722.1"/>
    </source>
</evidence>
<dbReference type="AlphaFoldDB" id="A0A1G6GXI4"/>
<dbReference type="RefSeq" id="WP_170829972.1">
    <property type="nucleotide sequence ID" value="NZ_FMYP01000005.1"/>
</dbReference>
<evidence type="ECO:0000256" key="4">
    <source>
        <dbReference type="PROSITE-ProRule" id="PRU01161"/>
    </source>
</evidence>
<dbReference type="InterPro" id="IPR002641">
    <property type="entry name" value="PNPLA_dom"/>
</dbReference>
<feature type="domain" description="PNPLA" evidence="5">
    <location>
        <begin position="31"/>
        <end position="227"/>
    </location>
</feature>
<dbReference type="InterPro" id="IPR016035">
    <property type="entry name" value="Acyl_Trfase/lysoPLipase"/>
</dbReference>
<evidence type="ECO:0000256" key="3">
    <source>
        <dbReference type="ARBA" id="ARBA00023098"/>
    </source>
</evidence>
<feature type="short sequence motif" description="GXSXG" evidence="4">
    <location>
        <begin position="62"/>
        <end position="66"/>
    </location>
</feature>
<reference evidence="6 7" key="1">
    <citation type="submission" date="2016-09" db="EMBL/GenBank/DDBJ databases">
        <authorList>
            <person name="Capua I."/>
            <person name="De Benedictis P."/>
            <person name="Joannis T."/>
            <person name="Lombin L.H."/>
            <person name="Cattoli G."/>
        </authorList>
    </citation>
    <scope>NUCLEOTIDE SEQUENCE [LARGE SCALE GENOMIC DNA]</scope>
    <source>
        <strain evidence="6 7">A7P-90m</strain>
    </source>
</reference>
<gene>
    <name evidence="6" type="ORF">SAMN05216323_100515</name>
</gene>
<dbReference type="InterPro" id="IPR050301">
    <property type="entry name" value="NTE"/>
</dbReference>
<accession>A0A1G6GXI4</accession>
<evidence type="ECO:0000313" key="7">
    <source>
        <dbReference type="Proteomes" id="UP000199452"/>
    </source>
</evidence>
<dbReference type="Gene3D" id="3.40.1090.10">
    <property type="entry name" value="Cytosolic phospholipase A2 catalytic domain"/>
    <property type="match status" value="2"/>
</dbReference>
<dbReference type="PANTHER" id="PTHR14226:SF29">
    <property type="entry name" value="NEUROPATHY TARGET ESTERASE SWS"/>
    <property type="match status" value="1"/>
</dbReference>
<dbReference type="Pfam" id="PF01734">
    <property type="entry name" value="Patatin"/>
    <property type="match status" value="1"/>
</dbReference>
<name>A0A1G6GXI4_9BACT</name>
<dbReference type="Proteomes" id="UP000199452">
    <property type="component" value="Unassembled WGS sequence"/>
</dbReference>
<dbReference type="GO" id="GO:0016787">
    <property type="term" value="F:hydrolase activity"/>
    <property type="evidence" value="ECO:0007669"/>
    <property type="project" value="UniProtKB-UniRule"/>
</dbReference>
<keyword evidence="7" id="KW-1185">Reference proteome</keyword>
<evidence type="ECO:0000256" key="2">
    <source>
        <dbReference type="ARBA" id="ARBA00022963"/>
    </source>
</evidence>
<feature type="active site" description="Nucleophile" evidence="4">
    <location>
        <position position="64"/>
    </location>
</feature>
<evidence type="ECO:0000256" key="1">
    <source>
        <dbReference type="ARBA" id="ARBA00022801"/>
    </source>
</evidence>
<dbReference type="STRING" id="1640674.SAMN05216323_100515"/>
<evidence type="ECO:0000259" key="5">
    <source>
        <dbReference type="PROSITE" id="PS51635"/>
    </source>
</evidence>
<proteinExistence type="predicted"/>
<dbReference type="GO" id="GO:0016042">
    <property type="term" value="P:lipid catabolic process"/>
    <property type="evidence" value="ECO:0007669"/>
    <property type="project" value="UniProtKB-UniRule"/>
</dbReference>
<dbReference type="SUPFAM" id="SSF52151">
    <property type="entry name" value="FabD/lysophospholipase-like"/>
    <property type="match status" value="1"/>
</dbReference>